<evidence type="ECO:0000259" key="4">
    <source>
        <dbReference type="PROSITE" id="PS50076"/>
    </source>
</evidence>
<feature type="region of interest" description="Disordered" evidence="2">
    <location>
        <begin position="68"/>
        <end position="99"/>
    </location>
</feature>
<evidence type="ECO:0000256" key="3">
    <source>
        <dbReference type="SAM" id="Phobius"/>
    </source>
</evidence>
<evidence type="ECO:0000313" key="6">
    <source>
        <dbReference type="Proteomes" id="UP000599009"/>
    </source>
</evidence>
<organism evidence="5 6">
    <name type="scientific">Luteimonas terricola</name>
    <dbReference type="NCBI Taxonomy" id="645597"/>
    <lineage>
        <taxon>Bacteria</taxon>
        <taxon>Pseudomonadati</taxon>
        <taxon>Pseudomonadota</taxon>
        <taxon>Gammaproteobacteria</taxon>
        <taxon>Lysobacterales</taxon>
        <taxon>Lysobacteraceae</taxon>
        <taxon>Luteimonas</taxon>
    </lineage>
</organism>
<reference evidence="6" key="1">
    <citation type="journal article" date="2019" name="Int. J. Syst. Evol. Microbiol.">
        <title>The Global Catalogue of Microorganisms (GCM) 10K type strain sequencing project: providing services to taxonomists for standard genome sequencing and annotation.</title>
        <authorList>
            <consortium name="The Broad Institute Genomics Platform"/>
            <consortium name="The Broad Institute Genome Sequencing Center for Infectious Disease"/>
            <person name="Wu L."/>
            <person name="Ma J."/>
        </authorList>
    </citation>
    <scope>NUCLEOTIDE SEQUENCE [LARGE SCALE GENOMIC DNA]</scope>
    <source>
        <strain evidence="6">CGMCC 1.8985</strain>
    </source>
</reference>
<keyword evidence="3" id="KW-0472">Membrane</keyword>
<evidence type="ECO:0000256" key="2">
    <source>
        <dbReference type="SAM" id="MobiDB-lite"/>
    </source>
</evidence>
<protein>
    <recommendedName>
        <fullName evidence="4">J domain-containing protein</fullName>
    </recommendedName>
</protein>
<feature type="compositionally biased region" description="Basic and acidic residues" evidence="2">
    <location>
        <begin position="83"/>
        <end position="93"/>
    </location>
</feature>
<proteinExistence type="predicted"/>
<feature type="transmembrane region" description="Helical" evidence="3">
    <location>
        <begin position="109"/>
        <end position="126"/>
    </location>
</feature>
<keyword evidence="1" id="KW-0143">Chaperone</keyword>
<keyword evidence="3" id="KW-1133">Transmembrane helix</keyword>
<accession>A0ABQ2EH40</accession>
<gene>
    <name evidence="5" type="ORF">GCM10011394_18120</name>
</gene>
<dbReference type="RefSeq" id="WP_132984651.1">
    <property type="nucleotide sequence ID" value="NZ_BMME01000001.1"/>
</dbReference>
<name>A0ABQ2EH40_9GAMM</name>
<dbReference type="InterPro" id="IPR036869">
    <property type="entry name" value="J_dom_sf"/>
</dbReference>
<sequence>MTHQTDFFVLYRELGIEPECSMDGLRLAYRRRVADLHPDRGGDSGGDTLKSLNQRYAAALDFHRHYGRLPGAPPAPSVRRRHDPAEPARRMEDAVEPELEQEARRPSKVVVYGIVLVAALLVWWLSRTEAPLPGFLESVIGNKRETAPPAAIALRRGMPARDVLALLGDPVSREFGDTHWEYGPSWVRFECAEVIDWYSSPLRPLKASRSRPSGTAATSAGARRCPPVAAASTRRW</sequence>
<comment type="caution">
    <text evidence="5">The sequence shown here is derived from an EMBL/GenBank/DDBJ whole genome shotgun (WGS) entry which is preliminary data.</text>
</comment>
<evidence type="ECO:0000313" key="5">
    <source>
        <dbReference type="EMBL" id="GGK09042.1"/>
    </source>
</evidence>
<dbReference type="EMBL" id="BMME01000001">
    <property type="protein sequence ID" value="GGK09042.1"/>
    <property type="molecule type" value="Genomic_DNA"/>
</dbReference>
<feature type="domain" description="J" evidence="4">
    <location>
        <begin position="9"/>
        <end position="86"/>
    </location>
</feature>
<dbReference type="Proteomes" id="UP000599009">
    <property type="component" value="Unassembled WGS sequence"/>
</dbReference>
<evidence type="ECO:0000256" key="1">
    <source>
        <dbReference type="ARBA" id="ARBA00023186"/>
    </source>
</evidence>
<dbReference type="CDD" id="cd06257">
    <property type="entry name" value="DnaJ"/>
    <property type="match status" value="1"/>
</dbReference>
<feature type="region of interest" description="Disordered" evidence="2">
    <location>
        <begin position="204"/>
        <end position="236"/>
    </location>
</feature>
<dbReference type="InterPro" id="IPR001623">
    <property type="entry name" value="DnaJ_domain"/>
</dbReference>
<dbReference type="PROSITE" id="PS50076">
    <property type="entry name" value="DNAJ_2"/>
    <property type="match status" value="1"/>
</dbReference>
<keyword evidence="6" id="KW-1185">Reference proteome</keyword>
<keyword evidence="3" id="KW-0812">Transmembrane</keyword>
<dbReference type="SUPFAM" id="SSF46565">
    <property type="entry name" value="Chaperone J-domain"/>
    <property type="match status" value="1"/>
</dbReference>
<dbReference type="Gene3D" id="1.10.287.110">
    <property type="entry name" value="DnaJ domain"/>
    <property type="match status" value="1"/>
</dbReference>